<evidence type="ECO:0000313" key="1">
    <source>
        <dbReference type="EMBL" id="KAI5656537.1"/>
    </source>
</evidence>
<reference evidence="2" key="1">
    <citation type="journal article" date="2023" name="Nat. Plants">
        <title>Single-cell RNA sequencing provides a high-resolution roadmap for understanding the multicellular compartmentation of specialized metabolism.</title>
        <authorList>
            <person name="Sun S."/>
            <person name="Shen X."/>
            <person name="Li Y."/>
            <person name="Li Y."/>
            <person name="Wang S."/>
            <person name="Li R."/>
            <person name="Zhang H."/>
            <person name="Shen G."/>
            <person name="Guo B."/>
            <person name="Wei J."/>
            <person name="Xu J."/>
            <person name="St-Pierre B."/>
            <person name="Chen S."/>
            <person name="Sun C."/>
        </authorList>
    </citation>
    <scope>NUCLEOTIDE SEQUENCE [LARGE SCALE GENOMIC DNA]</scope>
</reference>
<name>A0ACC0A998_CATRO</name>
<keyword evidence="2" id="KW-1185">Reference proteome</keyword>
<sequence>MKSGERGEAGSLNLEILQDVPHNQEELAQSSSAQLHQEQSLVASAVGHEEQLLAKAKTLTDEKVKRKSSVKKSSKRRSSLEDVPQNQGEELAQSSTEELPQEVSEASDSRSSDDSSDVEVISKEYVPFDQRMVIPKSRAAKRLQNIVIEQTPVSSAGHDHSKDANQNQGTHKDIGAPSKSNSASASEDEEIYYNDLLLSRQSEFGGETDNCGSKGDERQNRERDVEIDGTSLCPSESSSKENNSESDSDDLSYDKDNLDESTNKHDGSSSSGKVLADENRLECKETDAVDKKRKAVNDHEESGQKKKVLGLHILVDDTKRDEVSKSLPEQLRPRQVSESTKKTLESGKLSCPMKVFESDSGDELGDANDTDHIVLKRSGENSTTVWKKSMRKNCVSKNIDYMEILSDSIWDKSDALKEKLPPCIEKSPGEKTLPLKFRFEDDEPAPPEKDEEQIEADHLFTDLEKWWTEDNVGGTKLSKEDRNENAANETNPVESCELGNHFFILDEEIGVVCEYCGVVQQEMKYVLADLKIPNWIRHERFDYHSDDHHRIIDDEGPVLNLIPEAFRRQMYPHQLDGFQFLWKNIGGATLIEDIKTPLPEGGSGCIISHAPGTGKTYLTIVFLLTFMKVHPMCHPMIIAPPTMLHSWADEIKRWKIDIPFHNLNDPDLSGEENVIASSIIQPVWSSMKDKRRERDYRRMVKLYSWTKDRSILGIGYNLFKQLADDLKAIMDPFVHVHKGAILQESLPGLSDKLVILTPTDLQKKLLEMISDNVFEKVRLVSLISTQPSLVAEQEKFSDHKSILEELKISPEAGVKTKFVIELVRLCSAQGEKVLIFSEYIDPLNFLKKQLTSHFSWEEGMQVLYLDRKLDEKQHRVVIHSFNDHNSEAKVLLASTKAYFEGINLVGASRVVLLDVVWNPSVERQAINRAYRLGQKKFVHVYHLLMSGTMEVEKYQRQSKKDKISELVFSSPYERKYEKSKISYDNILEAMVNHRELHHIFEKVLHQPNESNFPLLSFTLVKATDSGPLLQQHRAAVGEDFVVSLCKVSGGFIDTKLMFYFTTDMQEDRNEVASTLQIQRTVVSWEIMFLILYEKIGVVQQEIKTRFSRFNEIKRRKIDISLSQSESPDLSGEENAIASNIIQRVQSSMKDKVKIKITDI</sequence>
<proteinExistence type="predicted"/>
<dbReference type="EMBL" id="CM044706">
    <property type="protein sequence ID" value="KAI5656537.1"/>
    <property type="molecule type" value="Genomic_DNA"/>
</dbReference>
<evidence type="ECO:0000313" key="2">
    <source>
        <dbReference type="Proteomes" id="UP001060085"/>
    </source>
</evidence>
<accession>A0ACC0A998</accession>
<protein>
    <submittedName>
        <fullName evidence="1">Uncharacterized protein</fullName>
    </submittedName>
</protein>
<gene>
    <name evidence="1" type="ORF">M9H77_25330</name>
</gene>
<comment type="caution">
    <text evidence="1">The sequence shown here is derived from an EMBL/GenBank/DDBJ whole genome shotgun (WGS) entry which is preliminary data.</text>
</comment>
<dbReference type="Proteomes" id="UP001060085">
    <property type="component" value="Linkage Group LG06"/>
</dbReference>
<organism evidence="1 2">
    <name type="scientific">Catharanthus roseus</name>
    <name type="common">Madagascar periwinkle</name>
    <name type="synonym">Vinca rosea</name>
    <dbReference type="NCBI Taxonomy" id="4058"/>
    <lineage>
        <taxon>Eukaryota</taxon>
        <taxon>Viridiplantae</taxon>
        <taxon>Streptophyta</taxon>
        <taxon>Embryophyta</taxon>
        <taxon>Tracheophyta</taxon>
        <taxon>Spermatophyta</taxon>
        <taxon>Magnoliopsida</taxon>
        <taxon>eudicotyledons</taxon>
        <taxon>Gunneridae</taxon>
        <taxon>Pentapetalae</taxon>
        <taxon>asterids</taxon>
        <taxon>lamiids</taxon>
        <taxon>Gentianales</taxon>
        <taxon>Apocynaceae</taxon>
        <taxon>Rauvolfioideae</taxon>
        <taxon>Vinceae</taxon>
        <taxon>Catharanthinae</taxon>
        <taxon>Catharanthus</taxon>
    </lineage>
</organism>